<evidence type="ECO:0000313" key="1">
    <source>
        <dbReference type="EMBL" id="THG54332.1"/>
    </source>
</evidence>
<keyword evidence="2" id="KW-1185">Reference proteome</keyword>
<comment type="caution">
    <text evidence="1">The sequence shown here is derived from an EMBL/GenBank/DDBJ whole genome shotgun (WGS) entry which is preliminary data.</text>
</comment>
<keyword evidence="1" id="KW-0808">Transferase</keyword>
<name>A0AC61S6Q7_9BACT</name>
<gene>
    <name evidence="1" type="ORF">E5990_03245</name>
</gene>
<dbReference type="EMBL" id="SSTG01000022">
    <property type="protein sequence ID" value="THG54332.1"/>
    <property type="molecule type" value="Genomic_DNA"/>
</dbReference>
<protein>
    <submittedName>
        <fullName evidence="1">Polysaccharide pyruvyl transferase family protein</fullName>
    </submittedName>
</protein>
<organism evidence="1 2">
    <name type="scientific">Muribaculum caecicola</name>
    <dbReference type="NCBI Taxonomy" id="3038144"/>
    <lineage>
        <taxon>Bacteria</taxon>
        <taxon>Pseudomonadati</taxon>
        <taxon>Bacteroidota</taxon>
        <taxon>Bacteroidia</taxon>
        <taxon>Bacteroidales</taxon>
        <taxon>Muribaculaceae</taxon>
        <taxon>Muribaculum</taxon>
    </lineage>
</organism>
<reference evidence="1" key="1">
    <citation type="submission" date="2019-04" db="EMBL/GenBank/DDBJ databases">
        <title>Microbes associate with the intestines of laboratory mice.</title>
        <authorList>
            <person name="Navarre W."/>
            <person name="Wong E."/>
            <person name="Huang K.C."/>
            <person name="Tropini C."/>
            <person name="Ng K."/>
            <person name="Yu B."/>
        </authorList>
    </citation>
    <scope>NUCLEOTIDE SEQUENCE</scope>
    <source>
        <strain evidence="1">NM86_A22</strain>
    </source>
</reference>
<sequence length="352" mass="40637">MKIGIITFHDTTNFGSLLQTFGLYKAIVNLGYDCEVIDYKCDEIVRRELPPVFEFSLSIRKIIQEVFFNRRIRNKYNEFARFMADNMNLSKSYTRDDIKQSVSSYDKIIVGSDIVWGLDITNSDLTYFLDFVSDKKKKYAFSSSIGSEWSQSEQLIVGPLLRDFNRIAVREEQAVKWVYEASGFRADLVCDPTMLLPGSEWAKYASNIGANQKYVLVYFDTQNRDCLKKAGILAKKYNLKIVLINYWRPVWGVCNMAPTAPENFIGLFKNASFVVTASYHGLLFSTYFQREVIYYNRAHKSRMSSLGDILGISDRDGTSNIEFDKMDYSSINNRLEQFRNSSLSILTEMLHD</sequence>
<dbReference type="Proteomes" id="UP000305401">
    <property type="component" value="Unassembled WGS sequence"/>
</dbReference>
<evidence type="ECO:0000313" key="2">
    <source>
        <dbReference type="Proteomes" id="UP000305401"/>
    </source>
</evidence>
<proteinExistence type="predicted"/>
<accession>A0AC61S6Q7</accession>